<name>A0ABU1AYV6_9BACT</name>
<dbReference type="Proteomes" id="UP001225316">
    <property type="component" value="Unassembled WGS sequence"/>
</dbReference>
<reference evidence="2 3" key="1">
    <citation type="submission" date="2023-04" db="EMBL/GenBank/DDBJ databases">
        <title>A novel bacteria isolated from coastal sediment.</title>
        <authorList>
            <person name="Liu X.-J."/>
            <person name="Du Z.-J."/>
        </authorList>
    </citation>
    <scope>NUCLEOTIDE SEQUENCE [LARGE SCALE GENOMIC DNA]</scope>
    <source>
        <strain evidence="2 3">SDUM461003</strain>
    </source>
</reference>
<organism evidence="2 3">
    <name type="scientific">Thalassobacterium maritimum</name>
    <dbReference type="NCBI Taxonomy" id="3041265"/>
    <lineage>
        <taxon>Bacteria</taxon>
        <taxon>Pseudomonadati</taxon>
        <taxon>Verrucomicrobiota</taxon>
        <taxon>Opitutia</taxon>
        <taxon>Puniceicoccales</taxon>
        <taxon>Coraliomargaritaceae</taxon>
        <taxon>Thalassobacterium</taxon>
    </lineage>
</organism>
<evidence type="ECO:0000313" key="3">
    <source>
        <dbReference type="Proteomes" id="UP001225316"/>
    </source>
</evidence>
<dbReference type="EMBL" id="JARXHW010000041">
    <property type="protein sequence ID" value="MDQ8208817.1"/>
    <property type="molecule type" value="Genomic_DNA"/>
</dbReference>
<protein>
    <submittedName>
        <fullName evidence="2">PEP-CTERM sorting domain-containing protein</fullName>
    </submittedName>
</protein>
<accession>A0ABU1AYV6</accession>
<proteinExistence type="predicted"/>
<keyword evidence="1" id="KW-0732">Signal</keyword>
<gene>
    <name evidence="2" type="ORF">QEH52_14920</name>
</gene>
<evidence type="ECO:0000313" key="2">
    <source>
        <dbReference type="EMBL" id="MDQ8208817.1"/>
    </source>
</evidence>
<evidence type="ECO:0000256" key="1">
    <source>
        <dbReference type="SAM" id="SignalP"/>
    </source>
</evidence>
<sequence>MTKTRPLATALTLLATTAHASVNIYGFEALVEDDLNGQDNWTTTLYNTSNDVQVVDGASGDGSQALQFTQSGAGVGVDGSRLNDGNYSLPNFGDADSATIDFSFHTPYWGGEFGIGFDFDDDNAIENNSDELAFSLHSRGQNDTLIFIDRLGTETSTALSDANVSGNWVNYRLEIDFTANSGTGSVSVSYQDPLAPESAYTSIANLQNINLNLNTLATNAAAPANWEGMFFHFEGSTGGLDNVSAVPEPSSYALILGGLVCIPPMLKRRRKN</sequence>
<comment type="caution">
    <text evidence="2">The sequence shown here is derived from an EMBL/GenBank/DDBJ whole genome shotgun (WGS) entry which is preliminary data.</text>
</comment>
<keyword evidence="3" id="KW-1185">Reference proteome</keyword>
<feature type="signal peptide" evidence="1">
    <location>
        <begin position="1"/>
        <end position="20"/>
    </location>
</feature>
<feature type="chain" id="PRO_5047414639" evidence="1">
    <location>
        <begin position="21"/>
        <end position="272"/>
    </location>
</feature>
<dbReference type="RefSeq" id="WP_308951513.1">
    <property type="nucleotide sequence ID" value="NZ_JARXHW010000041.1"/>
</dbReference>